<dbReference type="Pfam" id="PF02702">
    <property type="entry name" value="KdpD"/>
    <property type="match status" value="1"/>
</dbReference>
<gene>
    <name evidence="6" type="ORF">AMOR_31490</name>
</gene>
<protein>
    <recommendedName>
        <fullName evidence="8">Histidine kinase</fullName>
    </recommendedName>
</protein>
<evidence type="ECO:0000256" key="2">
    <source>
        <dbReference type="ARBA" id="ARBA00022777"/>
    </source>
</evidence>
<dbReference type="InterPro" id="IPR006016">
    <property type="entry name" value="UspA"/>
</dbReference>
<evidence type="ECO:0000313" key="7">
    <source>
        <dbReference type="Proteomes" id="UP001162891"/>
    </source>
</evidence>
<dbReference type="RefSeq" id="WP_248352525.1">
    <property type="nucleotide sequence ID" value="NZ_AP025591.1"/>
</dbReference>
<proteinExistence type="predicted"/>
<dbReference type="InterPro" id="IPR003852">
    <property type="entry name" value="Sig_transdc_His_kinase_KdpD_N"/>
</dbReference>
<dbReference type="Proteomes" id="UP001162891">
    <property type="component" value="Chromosome"/>
</dbReference>
<evidence type="ECO:0000259" key="5">
    <source>
        <dbReference type="Pfam" id="PF02702"/>
    </source>
</evidence>
<dbReference type="Gene3D" id="3.40.50.300">
    <property type="entry name" value="P-loop containing nucleotide triphosphate hydrolases"/>
    <property type="match status" value="1"/>
</dbReference>
<keyword evidence="7" id="KW-1185">Reference proteome</keyword>
<dbReference type="Pfam" id="PF00582">
    <property type="entry name" value="Usp"/>
    <property type="match status" value="1"/>
</dbReference>
<dbReference type="PANTHER" id="PTHR45569:SF1">
    <property type="entry name" value="SENSOR PROTEIN KDPD"/>
    <property type="match status" value="1"/>
</dbReference>
<dbReference type="PANTHER" id="PTHR45569">
    <property type="entry name" value="SENSOR PROTEIN KDPD"/>
    <property type="match status" value="1"/>
</dbReference>
<evidence type="ECO:0000256" key="3">
    <source>
        <dbReference type="ARBA" id="ARBA00023012"/>
    </source>
</evidence>
<dbReference type="CDD" id="cd01987">
    <property type="entry name" value="USP_KdpD-like"/>
    <property type="match status" value="1"/>
</dbReference>
<keyword evidence="3" id="KW-0902">Two-component regulatory system</keyword>
<name>A0ABM7WXA7_9BACT</name>
<feature type="domain" description="UspA" evidence="4">
    <location>
        <begin position="251"/>
        <end position="368"/>
    </location>
</feature>
<dbReference type="EMBL" id="AP025591">
    <property type="protein sequence ID" value="BDG04153.1"/>
    <property type="molecule type" value="Genomic_DNA"/>
</dbReference>
<evidence type="ECO:0000313" key="6">
    <source>
        <dbReference type="EMBL" id="BDG04153.1"/>
    </source>
</evidence>
<dbReference type="Gene3D" id="3.40.50.620">
    <property type="entry name" value="HUPs"/>
    <property type="match status" value="1"/>
</dbReference>
<dbReference type="SUPFAM" id="SSF52402">
    <property type="entry name" value="Adenine nucleotide alpha hydrolases-like"/>
    <property type="match status" value="1"/>
</dbReference>
<evidence type="ECO:0000259" key="4">
    <source>
        <dbReference type="Pfam" id="PF00582"/>
    </source>
</evidence>
<dbReference type="InterPro" id="IPR027417">
    <property type="entry name" value="P-loop_NTPase"/>
</dbReference>
<sequence>MPGTTTARRPSAQDFLELVERGRRGRLKLYIGFAAGVGKTWRMLEEAHALRARGIDVVGAFIETHGRADTAALVRDLEVIPRRKVEYRGVVVEEMDLDAVLARRPYVAIVDEIPHTNVPGSKNRKRYQDVLDLLAAGINVIGALNIQHLDSLNDLILRNTGVRVRETVPDAFLEEADQVVNLDLAVEDLVERLRSGKIYPAEKIPWALEHFFRGPNLSTLRELSLREVAESLDRSATAAARLGEAATSTRGRVMVALSSNPPRALALLRRGSRMAGRLNTDWYVVYVETPEETPERIDAEAQRHLLANIEKARELGAQVVRLKSTDPAAALLDFARSHRVSDLIVGRTELPPWWRRLLRRSVLQRLVDEGSGLDLHIVSFEDEEGRP</sequence>
<keyword evidence="1" id="KW-0808">Transferase</keyword>
<dbReference type="InterPro" id="IPR052023">
    <property type="entry name" value="Histidine_kinase_KdpD"/>
</dbReference>
<organism evidence="6 7">
    <name type="scientific">Anaeromyxobacter oryzae</name>
    <dbReference type="NCBI Taxonomy" id="2918170"/>
    <lineage>
        <taxon>Bacteria</taxon>
        <taxon>Pseudomonadati</taxon>
        <taxon>Myxococcota</taxon>
        <taxon>Myxococcia</taxon>
        <taxon>Myxococcales</taxon>
        <taxon>Cystobacterineae</taxon>
        <taxon>Anaeromyxobacteraceae</taxon>
        <taxon>Anaeromyxobacter</taxon>
    </lineage>
</organism>
<reference evidence="7" key="1">
    <citation type="journal article" date="2022" name="Int. J. Syst. Evol. Microbiol.">
        <title>Anaeromyxobacter oryzae sp. nov., Anaeromyxobacter diazotrophicus sp. nov. and Anaeromyxobacter paludicola sp. nov., isolated from paddy soils.</title>
        <authorList>
            <person name="Itoh H."/>
            <person name="Xu Z."/>
            <person name="Mise K."/>
            <person name="Masuda Y."/>
            <person name="Ushijima N."/>
            <person name="Hayakawa C."/>
            <person name="Shiratori Y."/>
            <person name="Senoo K."/>
        </authorList>
    </citation>
    <scope>NUCLEOTIDE SEQUENCE [LARGE SCALE GENOMIC DNA]</scope>
    <source>
        <strain evidence="7">Red232</strain>
    </source>
</reference>
<keyword evidence="2" id="KW-0418">Kinase</keyword>
<accession>A0ABM7WXA7</accession>
<evidence type="ECO:0000256" key="1">
    <source>
        <dbReference type="ARBA" id="ARBA00022679"/>
    </source>
</evidence>
<feature type="domain" description="Signal transduction histidine kinase osmosensitive K+ channel sensor N-terminal" evidence="5">
    <location>
        <begin position="23"/>
        <end position="231"/>
    </location>
</feature>
<evidence type="ECO:0008006" key="8">
    <source>
        <dbReference type="Google" id="ProtNLM"/>
    </source>
</evidence>
<dbReference type="InterPro" id="IPR014729">
    <property type="entry name" value="Rossmann-like_a/b/a_fold"/>
</dbReference>